<dbReference type="Gene3D" id="3.30.420.10">
    <property type="entry name" value="Ribonuclease H-like superfamily/Ribonuclease H"/>
    <property type="match status" value="1"/>
</dbReference>
<protein>
    <submittedName>
        <fullName evidence="2">Transposase</fullName>
    </submittedName>
</protein>
<feature type="domain" description="Integrase catalytic" evidence="1">
    <location>
        <begin position="14"/>
        <end position="194"/>
    </location>
</feature>
<dbReference type="InterPro" id="IPR001584">
    <property type="entry name" value="Integrase_cat-core"/>
</dbReference>
<dbReference type="Pfam" id="PF13683">
    <property type="entry name" value="rve_3"/>
    <property type="match status" value="1"/>
</dbReference>
<name>I4YXD1_9HYPH</name>
<dbReference type="Proteomes" id="UP000003947">
    <property type="component" value="Unassembled WGS sequence"/>
</dbReference>
<proteinExistence type="predicted"/>
<dbReference type="EMBL" id="JH660644">
    <property type="protein sequence ID" value="EIM28623.1"/>
    <property type="molecule type" value="Genomic_DNA"/>
</dbReference>
<reference evidence="2 3" key="1">
    <citation type="submission" date="2012-02" db="EMBL/GenBank/DDBJ databases">
        <title>Improved High-Quality Draft sequence of Microvirga sp. WSM3557.</title>
        <authorList>
            <consortium name="US DOE Joint Genome Institute"/>
            <person name="Lucas S."/>
            <person name="Han J."/>
            <person name="Lapidus A."/>
            <person name="Cheng J.-F."/>
            <person name="Goodwin L."/>
            <person name="Pitluck S."/>
            <person name="Peters L."/>
            <person name="Zhang X."/>
            <person name="Detter J.C."/>
            <person name="Han C."/>
            <person name="Tapia R."/>
            <person name="Land M."/>
            <person name="Hauser L."/>
            <person name="Kyrpides N."/>
            <person name="Ivanova N."/>
            <person name="Pagani I."/>
            <person name="Brau L."/>
            <person name="Yates R."/>
            <person name="O'Hara G."/>
            <person name="Rui T."/>
            <person name="Howieson J."/>
            <person name="Reeve W."/>
            <person name="Woyke T."/>
        </authorList>
    </citation>
    <scope>NUCLEOTIDE SEQUENCE [LARGE SCALE GENOMIC DNA]</scope>
    <source>
        <strain evidence="2 3">WSM3557</strain>
    </source>
</reference>
<evidence type="ECO:0000313" key="3">
    <source>
        <dbReference type="Proteomes" id="UP000003947"/>
    </source>
</evidence>
<dbReference type="PANTHER" id="PTHR46889">
    <property type="entry name" value="TRANSPOSASE INSF FOR INSERTION SEQUENCE IS3B-RELATED"/>
    <property type="match status" value="1"/>
</dbReference>
<organism evidence="2 3">
    <name type="scientific">Microvirga lotononidis</name>
    <dbReference type="NCBI Taxonomy" id="864069"/>
    <lineage>
        <taxon>Bacteria</taxon>
        <taxon>Pseudomonadati</taxon>
        <taxon>Pseudomonadota</taxon>
        <taxon>Alphaproteobacteria</taxon>
        <taxon>Hyphomicrobiales</taxon>
        <taxon>Methylobacteriaceae</taxon>
        <taxon>Microvirga</taxon>
    </lineage>
</organism>
<dbReference type="GO" id="GO:0003676">
    <property type="term" value="F:nucleic acid binding"/>
    <property type="evidence" value="ECO:0007669"/>
    <property type="project" value="InterPro"/>
</dbReference>
<sequence>MTALEPKDPPRRYQRQHPGELIHLGIKKLARFERIGHRITGDRRHASAGAGYDCFHVAIDDATLLAYVEVMPDETGRSTTAFLVRALRWFRARGIRVERVMTDNGSGYVARLFRKALRLLGIRHIRTRSDTPKTNGKAERFIQTLLREWAYAIPFSSSHARVADPPRWLTWYNQQRPHGSLGRRTPAQALAGTT</sequence>
<dbReference type="InterPro" id="IPR012337">
    <property type="entry name" value="RNaseH-like_sf"/>
</dbReference>
<dbReference type="InterPro" id="IPR036397">
    <property type="entry name" value="RNaseH_sf"/>
</dbReference>
<dbReference type="GO" id="GO:0015074">
    <property type="term" value="P:DNA integration"/>
    <property type="evidence" value="ECO:0007669"/>
    <property type="project" value="InterPro"/>
</dbReference>
<dbReference type="AlphaFoldDB" id="I4YXD1"/>
<dbReference type="eggNOG" id="COG2801">
    <property type="taxonomic scope" value="Bacteria"/>
</dbReference>
<accession>I4YXD1</accession>
<dbReference type="STRING" id="864069.MicloDRAFT_00027610"/>
<dbReference type="PANTHER" id="PTHR46889:SF4">
    <property type="entry name" value="TRANSPOSASE INSO FOR INSERTION SEQUENCE ELEMENT IS911B-RELATED"/>
    <property type="match status" value="1"/>
</dbReference>
<gene>
    <name evidence="2" type="ORF">MicloDRAFT_00027610</name>
</gene>
<dbReference type="PROSITE" id="PS50994">
    <property type="entry name" value="INTEGRASE"/>
    <property type="match status" value="1"/>
</dbReference>
<dbReference type="HOGENOM" id="CLU_027402_15_0_5"/>
<keyword evidence="3" id="KW-1185">Reference proteome</keyword>
<dbReference type="RefSeq" id="WP_009491925.1">
    <property type="nucleotide sequence ID" value="NZ_CP141049.1"/>
</dbReference>
<evidence type="ECO:0000313" key="2">
    <source>
        <dbReference type="EMBL" id="EIM28623.1"/>
    </source>
</evidence>
<dbReference type="InterPro" id="IPR050900">
    <property type="entry name" value="Transposase_IS3/IS150/IS904"/>
</dbReference>
<evidence type="ECO:0000259" key="1">
    <source>
        <dbReference type="PROSITE" id="PS50994"/>
    </source>
</evidence>
<dbReference type="PATRIC" id="fig|864069.3.peg.2986"/>
<dbReference type="SUPFAM" id="SSF53098">
    <property type="entry name" value="Ribonuclease H-like"/>
    <property type="match status" value="1"/>
</dbReference>